<dbReference type="InterPro" id="IPR006171">
    <property type="entry name" value="TOPRIM_dom"/>
</dbReference>
<feature type="site" description="Interaction with DNA" evidence="8">
    <location>
        <position position="333"/>
    </location>
</feature>
<feature type="compositionally biased region" description="Basic residues" evidence="9">
    <location>
        <begin position="919"/>
        <end position="931"/>
    </location>
</feature>
<evidence type="ECO:0000313" key="12">
    <source>
        <dbReference type="EMBL" id="MBP2417614.1"/>
    </source>
</evidence>
<evidence type="ECO:0000256" key="8">
    <source>
        <dbReference type="HAMAP-Rule" id="MF_00952"/>
    </source>
</evidence>
<dbReference type="Pfam" id="PF01131">
    <property type="entry name" value="Topoisom_bac"/>
    <property type="match status" value="1"/>
</dbReference>
<feature type="site" description="Interaction with DNA" evidence="8">
    <location>
        <position position="38"/>
    </location>
</feature>
<feature type="site" description="Interaction with DNA" evidence="8">
    <location>
        <position position="173"/>
    </location>
</feature>
<evidence type="ECO:0000256" key="2">
    <source>
        <dbReference type="ARBA" id="ARBA00009446"/>
    </source>
</evidence>
<dbReference type="PROSITE" id="PS52039">
    <property type="entry name" value="TOPO_IA_2"/>
    <property type="match status" value="1"/>
</dbReference>
<dbReference type="InterPro" id="IPR025589">
    <property type="entry name" value="Toprim_C_rpt"/>
</dbReference>
<feature type="site" description="Interaction with DNA" evidence="8">
    <location>
        <position position="537"/>
    </location>
</feature>
<dbReference type="InterPro" id="IPR005733">
    <property type="entry name" value="TopoI_bac-type"/>
</dbReference>
<dbReference type="CDD" id="cd00186">
    <property type="entry name" value="TOP1Ac"/>
    <property type="match status" value="1"/>
</dbReference>
<evidence type="ECO:0000259" key="10">
    <source>
        <dbReference type="PROSITE" id="PS50880"/>
    </source>
</evidence>
<dbReference type="SMART" id="SM00436">
    <property type="entry name" value="TOP1Bc"/>
    <property type="match status" value="1"/>
</dbReference>
<evidence type="ECO:0000256" key="3">
    <source>
        <dbReference type="ARBA" id="ARBA00022723"/>
    </source>
</evidence>
<feature type="region of interest" description="Interaction with DNA" evidence="8">
    <location>
        <begin position="181"/>
        <end position="186"/>
    </location>
</feature>
<feature type="site" description="Interaction with DNA" evidence="8">
    <location>
        <position position="158"/>
    </location>
</feature>
<keyword evidence="7 8" id="KW-0413">Isomerase</keyword>
<dbReference type="Gene3D" id="3.40.50.140">
    <property type="match status" value="1"/>
</dbReference>
<feature type="region of interest" description="Disordered" evidence="9">
    <location>
        <begin position="879"/>
        <end position="941"/>
    </location>
</feature>
<dbReference type="InterPro" id="IPR000380">
    <property type="entry name" value="Topo_IA"/>
</dbReference>
<keyword evidence="6 8" id="KW-0238">DNA-binding</keyword>
<dbReference type="InterPro" id="IPR013824">
    <property type="entry name" value="Topo_IA_cen_sub1"/>
</dbReference>
<evidence type="ECO:0000256" key="4">
    <source>
        <dbReference type="ARBA" id="ARBA00022842"/>
    </source>
</evidence>
<feature type="region of interest" description="Disordered" evidence="9">
    <location>
        <begin position="467"/>
        <end position="509"/>
    </location>
</feature>
<feature type="compositionally biased region" description="Basic residues" evidence="9">
    <location>
        <begin position="889"/>
        <end position="906"/>
    </location>
</feature>
<keyword evidence="3" id="KW-0479">Metal-binding</keyword>
<dbReference type="EC" id="5.6.2.1" evidence="8"/>
<dbReference type="Proteomes" id="UP000758168">
    <property type="component" value="Unassembled WGS sequence"/>
</dbReference>
<proteinExistence type="inferred from homology"/>
<dbReference type="HAMAP" id="MF_00952">
    <property type="entry name" value="Topoisom_1_prok"/>
    <property type="match status" value="1"/>
</dbReference>
<keyword evidence="13" id="KW-1185">Reference proteome</keyword>
<feature type="active site" description="O-(5'-phospho-DNA)-tyrosine intermediate" evidence="8">
    <location>
        <position position="331"/>
    </location>
</feature>
<feature type="compositionally biased region" description="Polar residues" evidence="9">
    <location>
        <begin position="479"/>
        <end position="498"/>
    </location>
</feature>
<comment type="caution">
    <text evidence="12">The sequence shown here is derived from an EMBL/GenBank/DDBJ whole genome shotgun (WGS) entry which is preliminary data.</text>
</comment>
<reference evidence="12 13" key="1">
    <citation type="submission" date="2021-03" db="EMBL/GenBank/DDBJ databases">
        <title>Sequencing the genomes of 1000 actinobacteria strains.</title>
        <authorList>
            <person name="Klenk H.-P."/>
        </authorList>
    </citation>
    <scope>NUCLEOTIDE SEQUENCE [LARGE SCALE GENOMIC DNA]</scope>
    <source>
        <strain evidence="12 13">DSM 12936</strain>
    </source>
</reference>
<feature type="site" description="Interaction with DNA" evidence="8">
    <location>
        <position position="166"/>
    </location>
</feature>
<feature type="region of interest" description="Disordered" evidence="9">
    <location>
        <begin position="819"/>
        <end position="838"/>
    </location>
</feature>
<dbReference type="CDD" id="cd03363">
    <property type="entry name" value="TOPRIM_TopoIA_TopoI"/>
    <property type="match status" value="1"/>
</dbReference>
<comment type="catalytic activity">
    <reaction evidence="1 8">
        <text>ATP-independent breakage of single-stranded DNA, followed by passage and rejoining.</text>
        <dbReference type="EC" id="5.6.2.1"/>
    </reaction>
</comment>
<keyword evidence="5 8" id="KW-0799">Topoisomerase</keyword>
<accession>A0ABS4Z9G7</accession>
<dbReference type="SUPFAM" id="SSF56712">
    <property type="entry name" value="Prokaryotic type I DNA topoisomerase"/>
    <property type="match status" value="1"/>
</dbReference>
<dbReference type="Pfam" id="PF01751">
    <property type="entry name" value="Toprim"/>
    <property type="match status" value="1"/>
</dbReference>
<evidence type="ECO:0000256" key="7">
    <source>
        <dbReference type="ARBA" id="ARBA00023235"/>
    </source>
</evidence>
<dbReference type="PROSITE" id="PS50880">
    <property type="entry name" value="TOPRIM"/>
    <property type="match status" value="1"/>
</dbReference>
<sequence length="941" mass="102109">MAGKAGGKRLVIVESPTKVKTIAGYLGDGYVVESSRGHVRDLPTGAAEVPAKYKGEKWARTGIDVEHGFEPIYVVSPDKRATMRTLKDALAGSDELLLATDDDREGEAIAWHLLQELKPKVPVRRMVFREITAKAIADAVANPRDLDTDLVDAQETRRILDRLYGYEVSPVLWKKVMPRLSAGRVQSVATRLVVERERERIAFRAASYWDLDAVLDAGAPADPPLFPARLTHVGERRVAQGRDFDSHGALVARGSEQLAHLDEATAQQLATGLRSATYAVQSVESRPYTRKPYAPFRTTTMQQEAGRKLGFTAQRAMSVAQDLYEAGFITYMRTDSSVLSDTALTAARNQVTQLFGADYLPAKPRTYASKQKNAQEAHEAIRPAGDTFLTPAQTNLRGDQFRLYELIWMRTVASQMKDAEGQSITVRIDATRPSTGSGGEAPEVCRFTASGRTITFHGFLKAYVESTDDDSTSDDAQTRLPQLTQGQSLRPESVTASGHETRPPARYTEPSLVAKLEELEIGRPSTYASIIRTITSRDYVFKKGSALVPTWLAFAVTRLLEEHFPNLVDYAFTAEMEQTLDQIAGGNAQRLSVLNDFYFGAAADGTDAGDAAAHEGLQRLVSELGDIDARKLSTFPVGDLETDTDPSTGSGGPIVVRVGRYGTYVEDAEGRRANVDEELPPDELTVELARELLSKPMGEERELGVDPETGHPVVARNGRFGPYVTEVLPEDAPKNAKARTGSLFQSMSVETVTLEQALELMSLPRVVGTDAEGVEITAQNGRYGPYLKKGTDSRSLTSEDQIFAITLDEALAIYAQPKQRGRAAAKPPLKELGPDPVSGAPMVIKDGRFGAYVTDGEFNATLRRDDDIATITPERAAELLAEKRAKGPAPKKRTAAKKAPAKKAPAKKAAAGTGTAKKAAAKKAPAKKAPAKKTVAAEAGR</sequence>
<dbReference type="InterPro" id="IPR023406">
    <property type="entry name" value="Topo_IA_AS"/>
</dbReference>
<evidence type="ECO:0000256" key="1">
    <source>
        <dbReference type="ARBA" id="ARBA00000213"/>
    </source>
</evidence>
<comment type="similarity">
    <text evidence="2 8">Belongs to the type IA topoisomerase family.</text>
</comment>
<dbReference type="Gene3D" id="1.10.290.10">
    <property type="entry name" value="Topoisomerase I, domain 4"/>
    <property type="match status" value="1"/>
</dbReference>
<dbReference type="PANTHER" id="PTHR42785">
    <property type="entry name" value="DNA TOPOISOMERASE, TYPE IA, CORE"/>
    <property type="match status" value="1"/>
</dbReference>
<feature type="compositionally biased region" description="Low complexity" evidence="9">
    <location>
        <begin position="907"/>
        <end position="918"/>
    </location>
</feature>
<dbReference type="InterPro" id="IPR003601">
    <property type="entry name" value="Topo_IA_2"/>
</dbReference>
<dbReference type="Gene3D" id="2.70.20.10">
    <property type="entry name" value="Topoisomerase I, domain 3"/>
    <property type="match status" value="1"/>
</dbReference>
<dbReference type="EMBL" id="JAGIOB010000001">
    <property type="protein sequence ID" value="MBP2417614.1"/>
    <property type="molecule type" value="Genomic_DNA"/>
</dbReference>
<dbReference type="PROSITE" id="PS00396">
    <property type="entry name" value="TOPO_IA_1"/>
    <property type="match status" value="1"/>
</dbReference>
<comment type="subunit">
    <text evidence="8">Monomer.</text>
</comment>
<dbReference type="RefSeq" id="WP_307804117.1">
    <property type="nucleotide sequence ID" value="NZ_BAAAMH010000003.1"/>
</dbReference>
<protein>
    <recommendedName>
        <fullName evidence="8">DNA topoisomerase 1</fullName>
        <ecNumber evidence="8">5.6.2.1</ecNumber>
    </recommendedName>
    <alternativeName>
        <fullName evidence="8">DNA topoisomerase I</fullName>
    </alternativeName>
</protein>
<feature type="site" description="Interaction with DNA" evidence="8">
    <location>
        <position position="157"/>
    </location>
</feature>
<evidence type="ECO:0000256" key="6">
    <source>
        <dbReference type="ARBA" id="ARBA00023125"/>
    </source>
</evidence>
<dbReference type="Pfam" id="PF13368">
    <property type="entry name" value="Toprim_C_rpt"/>
    <property type="match status" value="4"/>
</dbReference>
<comment type="function">
    <text evidence="8">Releases the supercoiling and torsional tension of DNA, which is introduced during the DNA replication and transcription, by transiently cleaving and rejoining one strand of the DNA duplex. Introduces a single-strand break via transesterification at a target site in duplex DNA. The scissile phosphodiester is attacked by the catalytic tyrosine of the enzyme, resulting in the formation of a DNA-(5'-phosphotyrosyl)-enzyme intermediate and the expulsion of a 3'-OH DNA strand. The free DNA strand then undergoes passage around the unbroken strand, thus removing DNA supercoils. Finally, in the religation step, the DNA 3'-OH attacks the covalent intermediate to expel the active-site tyrosine and restore the DNA phosphodiester backbone.</text>
</comment>
<feature type="site" description="Interaction with DNA" evidence="8">
    <location>
        <position position="161"/>
    </location>
</feature>
<dbReference type="SMART" id="SM00493">
    <property type="entry name" value="TOPRIM"/>
    <property type="match status" value="1"/>
</dbReference>
<dbReference type="InterPro" id="IPR013497">
    <property type="entry name" value="Topo_IA_cen"/>
</dbReference>
<dbReference type="InterPro" id="IPR003602">
    <property type="entry name" value="Topo_IA_DNA-bd_dom"/>
</dbReference>
<evidence type="ECO:0000259" key="11">
    <source>
        <dbReference type="PROSITE" id="PS52039"/>
    </source>
</evidence>
<dbReference type="PRINTS" id="PR00417">
    <property type="entry name" value="PRTPISMRASEI"/>
</dbReference>
<evidence type="ECO:0000313" key="13">
    <source>
        <dbReference type="Proteomes" id="UP000758168"/>
    </source>
</evidence>
<dbReference type="InterPro" id="IPR034149">
    <property type="entry name" value="TOPRIM_TopoI"/>
</dbReference>
<dbReference type="InterPro" id="IPR013825">
    <property type="entry name" value="Topo_IA_cen_sub2"/>
</dbReference>
<dbReference type="SMART" id="SM00437">
    <property type="entry name" value="TOP1Ac"/>
    <property type="match status" value="1"/>
</dbReference>
<name>A0ABS4Z9G7_9ACTN</name>
<dbReference type="NCBIfam" id="TIGR01051">
    <property type="entry name" value="topA_bact"/>
    <property type="match status" value="1"/>
</dbReference>
<feature type="domain" description="Topo IA-type catalytic" evidence="11">
    <location>
        <begin position="147"/>
        <end position="606"/>
    </location>
</feature>
<gene>
    <name evidence="8" type="primary">topA</name>
    <name evidence="12" type="ORF">JOF54_002536</name>
</gene>
<organism evidence="12 13">
    <name type="scientific">Microlunatus capsulatus</name>
    <dbReference type="NCBI Taxonomy" id="99117"/>
    <lineage>
        <taxon>Bacteria</taxon>
        <taxon>Bacillati</taxon>
        <taxon>Actinomycetota</taxon>
        <taxon>Actinomycetes</taxon>
        <taxon>Propionibacteriales</taxon>
        <taxon>Propionibacteriaceae</taxon>
        <taxon>Microlunatus</taxon>
    </lineage>
</organism>
<keyword evidence="4" id="KW-0460">Magnesium</keyword>
<feature type="compositionally biased region" description="Low complexity" evidence="9">
    <location>
        <begin position="932"/>
        <end position="941"/>
    </location>
</feature>
<evidence type="ECO:0000256" key="5">
    <source>
        <dbReference type="ARBA" id="ARBA00023029"/>
    </source>
</evidence>
<feature type="domain" description="Toprim" evidence="10">
    <location>
        <begin position="8"/>
        <end position="132"/>
    </location>
</feature>
<dbReference type="GO" id="GO:0003917">
    <property type="term" value="F:DNA topoisomerase type I (single strand cut, ATP-independent) activity"/>
    <property type="evidence" value="ECO:0007669"/>
    <property type="project" value="UniProtKB-EC"/>
</dbReference>
<dbReference type="InterPro" id="IPR013826">
    <property type="entry name" value="Topo_IA_cen_sub3"/>
</dbReference>
<evidence type="ECO:0000256" key="9">
    <source>
        <dbReference type="SAM" id="MobiDB-lite"/>
    </source>
</evidence>
<dbReference type="PANTHER" id="PTHR42785:SF1">
    <property type="entry name" value="DNA TOPOISOMERASE"/>
    <property type="match status" value="1"/>
</dbReference>
<dbReference type="InterPro" id="IPR028612">
    <property type="entry name" value="Topoisom_1_IA"/>
</dbReference>
<dbReference type="InterPro" id="IPR023405">
    <property type="entry name" value="Topo_IA_core_domain"/>
</dbReference>
<dbReference type="Gene3D" id="1.10.460.10">
    <property type="entry name" value="Topoisomerase I, domain 2"/>
    <property type="match status" value="1"/>
</dbReference>